<dbReference type="Proteomes" id="UP000643701">
    <property type="component" value="Unassembled WGS sequence"/>
</dbReference>
<dbReference type="Pfam" id="PF00128">
    <property type="entry name" value="Alpha-amylase"/>
    <property type="match status" value="1"/>
</dbReference>
<evidence type="ECO:0000256" key="2">
    <source>
        <dbReference type="SAM" id="SignalP"/>
    </source>
</evidence>
<evidence type="ECO:0000313" key="4">
    <source>
        <dbReference type="EMBL" id="NGZ88646.1"/>
    </source>
</evidence>
<dbReference type="SMART" id="SM00642">
    <property type="entry name" value="Aamy"/>
    <property type="match status" value="1"/>
</dbReference>
<keyword evidence="5" id="KW-1185">Reference proteome</keyword>
<dbReference type="AlphaFoldDB" id="A0A967AAV9"/>
<gene>
    <name evidence="4" type="ORF">G7034_00040</name>
</gene>
<name>A0A967AAV9_9FLAO</name>
<dbReference type="NCBIfam" id="TIGR04183">
    <property type="entry name" value="Por_Secre_tail"/>
    <property type="match status" value="1"/>
</dbReference>
<evidence type="ECO:0000256" key="1">
    <source>
        <dbReference type="ARBA" id="ARBA00022729"/>
    </source>
</evidence>
<dbReference type="Gene3D" id="3.20.20.80">
    <property type="entry name" value="Glycosidases"/>
    <property type="match status" value="1"/>
</dbReference>
<dbReference type="CDD" id="cd11350">
    <property type="entry name" value="AmyAc_4"/>
    <property type="match status" value="1"/>
</dbReference>
<dbReference type="InterPro" id="IPR006047">
    <property type="entry name" value="GH13_cat_dom"/>
</dbReference>
<dbReference type="RefSeq" id="WP_166398916.1">
    <property type="nucleotide sequence ID" value="NZ_JAANAS010000001.1"/>
</dbReference>
<accession>A0A967AAV9</accession>
<dbReference type="GO" id="GO:0005975">
    <property type="term" value="P:carbohydrate metabolic process"/>
    <property type="evidence" value="ECO:0007669"/>
    <property type="project" value="InterPro"/>
</dbReference>
<sequence length="944" mass="107159">MKKISLLLSFLMGTTLGFAQLSVTPTTFDVDDEITITIDLAQSQCNSIPSTASTVYMHSGIGTEANPWGMNVVGNWGEDDGIGEMTSQGNGIFSISITPSEYYSLTSQEQSDATRMGMVFRTADGSGEMKEPPGCDDFFVNVGSFQMTLTNPTQNSVIVSEGDNFTVSATASLNADFELFANGSSIHTSTNTTSYSHSFTVNEDMLVELVATQTGGTDTKSESFNLVLDPEPQILALPEGMEDGINYNSGNPDEITLVLYAPGKEFIHVASNLADSDYNINNTYLMNFDPATDRHWITIDLSNHNEDHLFYEYVIENSFRVPDPYSRLSLNEFNDPFISSEGVFPYLPEFPTDKTENILTWVRLNQAEYDWQIPNFERPNQEDLVVYELLIRDFDENHSYQDVINRLDYLEELGVNAIEFMPISEFDNNDSWGYNPSLHMSIDKYYGTPEKFKELVDECHARGMAVILDVVYNHGTGQSPYFRMYNDCNGCFNGTPTSNNPVFAETDPNPVFSFFEKVDHNKLYTHEWLDKMNKYWLEEYNIDGFRFDFTKGFTMTPGDGGSFDQPRIDNLTRMYNEIRAYDETAFVILEHFAPDSEEQVLINHRFDGGNPNENGMLTWGNVNFQYSQASMGYDNSNFNRVSYKGRNNSDNWSPHSILGYMESHDEERQMFKNVSFGNGSGTYDITELNTALERLELTGAFFFTVPGPKMIWQFGEIGYDYSINHCPDGSISNDCRTAQKPLVWDYLENPNRMQVYDTWKKLIQFKKQDPIFKTTNFTLETADDVEKKIFLINDDAASDEIKYVTIVGNFGVNQITTQPFFQETGTWYNVLENSPFEVTDTNMSITLEAGEFIVFANNSAGTLSIEEQETTLFSLYPNPANNYFAISEAVEEVEIFNIEGRKINSYQGNFTANHRFDISNLSSGVYFLKIKKGNQTNRKKLIIE</sequence>
<dbReference type="InterPro" id="IPR026444">
    <property type="entry name" value="Secre_tail"/>
</dbReference>
<organism evidence="4 5">
    <name type="scientific">Psychroflexus maritimus</name>
    <dbReference type="NCBI Taxonomy" id="2714865"/>
    <lineage>
        <taxon>Bacteria</taxon>
        <taxon>Pseudomonadati</taxon>
        <taxon>Bacteroidota</taxon>
        <taxon>Flavobacteriia</taxon>
        <taxon>Flavobacteriales</taxon>
        <taxon>Flavobacteriaceae</taxon>
        <taxon>Psychroflexus</taxon>
    </lineage>
</organism>
<dbReference type="PANTHER" id="PTHR43002">
    <property type="entry name" value="GLYCOGEN DEBRANCHING ENZYME"/>
    <property type="match status" value="1"/>
</dbReference>
<evidence type="ECO:0000259" key="3">
    <source>
        <dbReference type="SMART" id="SM00642"/>
    </source>
</evidence>
<dbReference type="InterPro" id="IPR017853">
    <property type="entry name" value="GH"/>
</dbReference>
<proteinExistence type="predicted"/>
<evidence type="ECO:0000313" key="5">
    <source>
        <dbReference type="Proteomes" id="UP000643701"/>
    </source>
</evidence>
<feature type="signal peptide" evidence="2">
    <location>
        <begin position="1"/>
        <end position="19"/>
    </location>
</feature>
<dbReference type="SUPFAM" id="SSF51445">
    <property type="entry name" value="(Trans)glycosidases"/>
    <property type="match status" value="1"/>
</dbReference>
<dbReference type="Gene3D" id="2.60.40.10">
    <property type="entry name" value="Immunoglobulins"/>
    <property type="match status" value="1"/>
</dbReference>
<dbReference type="EMBL" id="JAANAS010000001">
    <property type="protein sequence ID" value="NGZ88646.1"/>
    <property type="molecule type" value="Genomic_DNA"/>
</dbReference>
<dbReference type="InterPro" id="IPR013783">
    <property type="entry name" value="Ig-like_fold"/>
</dbReference>
<dbReference type="Pfam" id="PF18962">
    <property type="entry name" value="Por_Secre_tail"/>
    <property type="match status" value="1"/>
</dbReference>
<feature type="domain" description="Glycosyl hydrolase family 13 catalytic" evidence="3">
    <location>
        <begin position="388"/>
        <end position="766"/>
    </location>
</feature>
<feature type="chain" id="PRO_5036971306" evidence="2">
    <location>
        <begin position="20"/>
        <end position="944"/>
    </location>
</feature>
<reference evidence="4" key="1">
    <citation type="submission" date="2020-03" db="EMBL/GenBank/DDBJ databases">
        <title>Psychroflexus Maritimus sp. nov., isolate from marine sediment.</title>
        <authorList>
            <person name="Zhong Y.-L."/>
        </authorList>
    </citation>
    <scope>NUCLEOTIDE SEQUENCE</scope>
    <source>
        <strain evidence="4">C1</strain>
    </source>
</reference>
<protein>
    <submittedName>
        <fullName evidence="4">T9SS type A sorting domain-containing protein</fullName>
    </submittedName>
</protein>
<comment type="caution">
    <text evidence="4">The sequence shown here is derived from an EMBL/GenBank/DDBJ whole genome shotgun (WGS) entry which is preliminary data.</text>
</comment>
<keyword evidence="1 2" id="KW-0732">Signal</keyword>